<reference evidence="1 2" key="1">
    <citation type="submission" date="2014-09" db="EMBL/GenBank/DDBJ databases">
        <authorList>
            <person name="Ellenberger Sabrina"/>
        </authorList>
    </citation>
    <scope>NUCLEOTIDE SEQUENCE [LARGE SCALE GENOMIC DNA]</scope>
    <source>
        <strain evidence="1 2">CBS 412.66</strain>
    </source>
</reference>
<evidence type="ECO:0000313" key="2">
    <source>
        <dbReference type="Proteomes" id="UP000054107"/>
    </source>
</evidence>
<proteinExistence type="predicted"/>
<dbReference type="AlphaFoldDB" id="A0A0B7NFK2"/>
<protein>
    <submittedName>
        <fullName evidence="1">Uncharacterized protein</fullName>
    </submittedName>
</protein>
<evidence type="ECO:0000313" key="1">
    <source>
        <dbReference type="EMBL" id="CEP14297.1"/>
    </source>
</evidence>
<organism evidence="1 2">
    <name type="scientific">Parasitella parasitica</name>
    <dbReference type="NCBI Taxonomy" id="35722"/>
    <lineage>
        <taxon>Eukaryota</taxon>
        <taxon>Fungi</taxon>
        <taxon>Fungi incertae sedis</taxon>
        <taxon>Mucoromycota</taxon>
        <taxon>Mucoromycotina</taxon>
        <taxon>Mucoromycetes</taxon>
        <taxon>Mucorales</taxon>
        <taxon>Mucorineae</taxon>
        <taxon>Mucoraceae</taxon>
        <taxon>Parasitella</taxon>
    </lineage>
</organism>
<keyword evidence="2" id="KW-1185">Reference proteome</keyword>
<sequence>MQDYLDANSDPGFLGRSILMQLDVFAGQQSLVFDELRTLDRVVSSKLYQMLTVYLGSSHTKFFYYNTDDGFEIEQYHFFIPRQSLIKIFKKIDETRHYIPVTFD</sequence>
<dbReference type="Proteomes" id="UP000054107">
    <property type="component" value="Unassembled WGS sequence"/>
</dbReference>
<gene>
    <name evidence="1" type="primary">PARPA_08468.1 scaffold 33084</name>
</gene>
<dbReference type="OrthoDB" id="2289822at2759"/>
<accession>A0A0B7NFK2</accession>
<dbReference type="EMBL" id="LN731120">
    <property type="protein sequence ID" value="CEP14297.1"/>
    <property type="molecule type" value="Genomic_DNA"/>
</dbReference>
<name>A0A0B7NFK2_9FUNG</name>